<accession>A0AAV8DSU2</accession>
<gene>
    <name evidence="2" type="ORF">LUZ62_054558</name>
</gene>
<sequence>MGNWEDLPTDLIITISTHITRNADYIRFRAACSSWRSATDARPHHLPRQIPFLLLSGDAFTFYSPTEDRSYFVPFPSGSHYHFLGSSHGWLFLVGPTTSLILLNPFARTMITLPPVVEIPNLFDQVTPNDVERYRASMSRGDGALTVGFWKYLLNKGKLCLDSGSPGFWIAVAFLKSGLAFYRAGDKTWSHAGRYWQFADAELYNGKLYAITRGGILSTIDVAGSFKETVVVSSSPLSFSQDISFYLVASAPDLLLVVRKHSDTDGYRKTVGFEVFKLENGDQGWTRVDKLGDRIIFLERGTSVSLPASGLEGCERGCIYFTQGYEPYEEDKGMEIGCYALEGNYTRHLLCCDPDAKSTCWVAPKWITPCLW</sequence>
<dbReference type="AlphaFoldDB" id="A0AAV8DSU2"/>
<comment type="caution">
    <text evidence="2">The sequence shown here is derived from an EMBL/GenBank/DDBJ whole genome shotgun (WGS) entry which is preliminary data.</text>
</comment>
<reference evidence="2" key="1">
    <citation type="submission" date="2022-08" db="EMBL/GenBank/DDBJ databases">
        <authorList>
            <person name="Marques A."/>
        </authorList>
    </citation>
    <scope>NUCLEOTIDE SEQUENCE</scope>
    <source>
        <strain evidence="2">RhyPub2mFocal</strain>
        <tissue evidence="2">Leaves</tissue>
    </source>
</reference>
<keyword evidence="3" id="KW-1185">Reference proteome</keyword>
<dbReference type="Pfam" id="PF03478">
    <property type="entry name" value="Beta-prop_KIB1-4"/>
    <property type="match status" value="1"/>
</dbReference>
<dbReference type="InterPro" id="IPR050942">
    <property type="entry name" value="F-box_BR-signaling"/>
</dbReference>
<evidence type="ECO:0000313" key="2">
    <source>
        <dbReference type="EMBL" id="KAJ4770301.1"/>
    </source>
</evidence>
<dbReference type="PANTHER" id="PTHR44259">
    <property type="entry name" value="OS07G0183000 PROTEIN-RELATED"/>
    <property type="match status" value="1"/>
</dbReference>
<proteinExistence type="predicted"/>
<feature type="domain" description="KIB1-4 beta-propeller" evidence="1">
    <location>
        <begin position="62"/>
        <end position="339"/>
    </location>
</feature>
<evidence type="ECO:0000313" key="3">
    <source>
        <dbReference type="Proteomes" id="UP001140206"/>
    </source>
</evidence>
<dbReference type="InterPro" id="IPR005174">
    <property type="entry name" value="KIB1-4_b-propeller"/>
</dbReference>
<dbReference type="PANTHER" id="PTHR44259:SF114">
    <property type="entry name" value="OS06G0707300 PROTEIN"/>
    <property type="match status" value="1"/>
</dbReference>
<dbReference type="Proteomes" id="UP001140206">
    <property type="component" value="Chromosome 3"/>
</dbReference>
<name>A0AAV8DSU2_9POAL</name>
<protein>
    <submittedName>
        <fullName evidence="2">F-box protein SKIP23</fullName>
    </submittedName>
</protein>
<evidence type="ECO:0000259" key="1">
    <source>
        <dbReference type="Pfam" id="PF03478"/>
    </source>
</evidence>
<dbReference type="EMBL" id="JAMFTS010000003">
    <property type="protein sequence ID" value="KAJ4770301.1"/>
    <property type="molecule type" value="Genomic_DNA"/>
</dbReference>
<organism evidence="2 3">
    <name type="scientific">Rhynchospora pubera</name>
    <dbReference type="NCBI Taxonomy" id="906938"/>
    <lineage>
        <taxon>Eukaryota</taxon>
        <taxon>Viridiplantae</taxon>
        <taxon>Streptophyta</taxon>
        <taxon>Embryophyta</taxon>
        <taxon>Tracheophyta</taxon>
        <taxon>Spermatophyta</taxon>
        <taxon>Magnoliopsida</taxon>
        <taxon>Liliopsida</taxon>
        <taxon>Poales</taxon>
        <taxon>Cyperaceae</taxon>
        <taxon>Cyperoideae</taxon>
        <taxon>Rhynchosporeae</taxon>
        <taxon>Rhynchospora</taxon>
    </lineage>
</organism>